<keyword evidence="2" id="KW-1185">Reference proteome</keyword>
<comment type="caution">
    <text evidence="1">The sequence shown here is derived from an EMBL/GenBank/DDBJ whole genome shotgun (WGS) entry which is preliminary data.</text>
</comment>
<dbReference type="Pfam" id="PF13730">
    <property type="entry name" value="HTH_36"/>
    <property type="match status" value="1"/>
</dbReference>
<evidence type="ECO:0000313" key="1">
    <source>
        <dbReference type="EMBL" id="MDR5591210.1"/>
    </source>
</evidence>
<proteinExistence type="predicted"/>
<reference evidence="2" key="1">
    <citation type="submission" date="2023-07" db="EMBL/GenBank/DDBJ databases">
        <title>Christiangramia sp. SM2212., a novel bacterium of the family Flavobacteriaceae isolated from the sea sediment.</title>
        <authorList>
            <person name="Wang J."/>
            <person name="Zhang X."/>
        </authorList>
    </citation>
    <scope>NUCLEOTIDE SEQUENCE [LARGE SCALE GENOMIC DNA]</scope>
    <source>
        <strain evidence="2">SM2212</strain>
    </source>
</reference>
<accession>A0ABU1ES34</accession>
<gene>
    <name evidence="1" type="ORF">RE431_11225</name>
</gene>
<dbReference type="Proteomes" id="UP001257234">
    <property type="component" value="Unassembled WGS sequence"/>
</dbReference>
<protein>
    <submittedName>
        <fullName evidence="1">Helix-turn-helix domain-containing protein</fullName>
    </submittedName>
</protein>
<sequence>MNSISKDFLFIPIQVRYCNGLPPNAKILFGEIASRANEENKAIFHYDEFPELFGVNKKAVYLWISALEKEGFLKSRMIRKQKEHYHIFLLTTGITSPG</sequence>
<organism evidence="1 2">
    <name type="scientific">Christiangramia sediminicola</name>
    <dbReference type="NCBI Taxonomy" id="3073267"/>
    <lineage>
        <taxon>Bacteria</taxon>
        <taxon>Pseudomonadati</taxon>
        <taxon>Bacteroidota</taxon>
        <taxon>Flavobacteriia</taxon>
        <taxon>Flavobacteriales</taxon>
        <taxon>Flavobacteriaceae</taxon>
        <taxon>Christiangramia</taxon>
    </lineage>
</organism>
<dbReference type="RefSeq" id="WP_309562077.1">
    <property type="nucleotide sequence ID" value="NZ_JAVJIU010000004.1"/>
</dbReference>
<name>A0ABU1ES34_9FLAO</name>
<dbReference type="EMBL" id="JAVJIU010000004">
    <property type="protein sequence ID" value="MDR5591210.1"/>
    <property type="molecule type" value="Genomic_DNA"/>
</dbReference>
<evidence type="ECO:0000313" key="2">
    <source>
        <dbReference type="Proteomes" id="UP001257234"/>
    </source>
</evidence>